<evidence type="ECO:0008006" key="4">
    <source>
        <dbReference type="Google" id="ProtNLM"/>
    </source>
</evidence>
<sequence length="254" mass="26312">MSTTTNLLRAERIKLFSTRAPFWCLAIALLAPLGFTALFFALAGPEIPATVGNTQLASGNGRTVLVVLAILATASEFNWGTMRLTFQAVPSRVPALVAKAVVIAAVGAVLGLVVGFGSWGLATLVQPDADLALHSGADWRSVLGQSLVFLLCAVAGIGVALLLRSVAFGLTAVLVWTQVLEGVVIFIPGAGKHIYQWMPFHAADEFVGAGGGFATGALQLPPAPLGPWGYLGYFAAISVALFVAGVLVTARRDA</sequence>
<feature type="transmembrane region" description="Helical" evidence="1">
    <location>
        <begin position="170"/>
        <end position="190"/>
    </location>
</feature>
<comment type="caution">
    <text evidence="2">The sequence shown here is derived from an EMBL/GenBank/DDBJ whole genome shotgun (WGS) entry which is preliminary data.</text>
</comment>
<accession>A0A9X2SP29</accession>
<reference evidence="2" key="1">
    <citation type="submission" date="2022-06" db="EMBL/GenBank/DDBJ databases">
        <title>Amycolatopsis iheyaensis sp. nov., a new species of the genus Amycolatopsis isolated from soil in Iheya island, Japan.</title>
        <authorList>
            <person name="Ngamcharungchit C."/>
            <person name="Kanto H."/>
            <person name="Take A."/>
            <person name="Intra B."/>
            <person name="Matsumoto A."/>
            <person name="Panbangred W."/>
            <person name="Inahashi Y."/>
        </authorList>
    </citation>
    <scope>NUCLEOTIDE SEQUENCE</scope>
    <source>
        <strain evidence="2">OK19-0408</strain>
    </source>
</reference>
<dbReference type="Proteomes" id="UP001144096">
    <property type="component" value="Unassembled WGS sequence"/>
</dbReference>
<feature type="transmembrane region" description="Helical" evidence="1">
    <location>
        <begin position="20"/>
        <end position="43"/>
    </location>
</feature>
<keyword evidence="1" id="KW-1133">Transmembrane helix</keyword>
<feature type="transmembrane region" description="Helical" evidence="1">
    <location>
        <begin position="230"/>
        <end position="250"/>
    </location>
</feature>
<dbReference type="AlphaFoldDB" id="A0A9X2SP29"/>
<proteinExistence type="predicted"/>
<feature type="transmembrane region" description="Helical" evidence="1">
    <location>
        <begin position="142"/>
        <end position="163"/>
    </location>
</feature>
<evidence type="ECO:0000313" key="3">
    <source>
        <dbReference type="Proteomes" id="UP001144096"/>
    </source>
</evidence>
<keyword evidence="3" id="KW-1185">Reference proteome</keyword>
<feature type="transmembrane region" description="Helical" evidence="1">
    <location>
        <begin position="100"/>
        <end position="122"/>
    </location>
</feature>
<protein>
    <recommendedName>
        <fullName evidence="4">ABC-2 type transport system permease protein</fullName>
    </recommendedName>
</protein>
<name>A0A9X2SP29_9PSEU</name>
<dbReference type="EMBL" id="JAMXQV010000033">
    <property type="protein sequence ID" value="MCR6489474.1"/>
    <property type="molecule type" value="Genomic_DNA"/>
</dbReference>
<keyword evidence="1" id="KW-0472">Membrane</keyword>
<dbReference type="RefSeq" id="WP_257926043.1">
    <property type="nucleotide sequence ID" value="NZ_JAMXQV010000033.1"/>
</dbReference>
<keyword evidence="1" id="KW-0812">Transmembrane</keyword>
<evidence type="ECO:0000313" key="2">
    <source>
        <dbReference type="EMBL" id="MCR6489474.1"/>
    </source>
</evidence>
<gene>
    <name evidence="2" type="ORF">M8542_42325</name>
</gene>
<organism evidence="2 3">
    <name type="scientific">Amycolatopsis iheyensis</name>
    <dbReference type="NCBI Taxonomy" id="2945988"/>
    <lineage>
        <taxon>Bacteria</taxon>
        <taxon>Bacillati</taxon>
        <taxon>Actinomycetota</taxon>
        <taxon>Actinomycetes</taxon>
        <taxon>Pseudonocardiales</taxon>
        <taxon>Pseudonocardiaceae</taxon>
        <taxon>Amycolatopsis</taxon>
    </lineage>
</organism>
<evidence type="ECO:0000256" key="1">
    <source>
        <dbReference type="SAM" id="Phobius"/>
    </source>
</evidence>
<feature type="transmembrane region" description="Helical" evidence="1">
    <location>
        <begin position="63"/>
        <end position="79"/>
    </location>
</feature>